<reference evidence="1 2" key="1">
    <citation type="submission" date="2020-11" db="EMBL/GenBank/DDBJ databases">
        <title>Closed and high quality bacterial genomes of the OMM12 community.</title>
        <authorList>
            <person name="Marbouty M."/>
            <person name="Lamy-Besnier Q."/>
            <person name="Debarbieux L."/>
            <person name="Koszul R."/>
        </authorList>
    </citation>
    <scope>NUCLEOTIDE SEQUENCE [LARGE SCALE GENOMIC DNA]</scope>
    <source>
        <strain evidence="1 2">KB18</strain>
    </source>
</reference>
<dbReference type="EMBL" id="CP065321">
    <property type="protein sequence ID" value="QQR30734.1"/>
    <property type="molecule type" value="Genomic_DNA"/>
</dbReference>
<dbReference type="AlphaFoldDB" id="A0AA92LCC2"/>
<name>A0AA92LCC2_9FIRM</name>
<sequence length="66" mass="7427">MDKNITVKISERRYDALAFILESKGTTLEKELDDALEQIFSKHVKGDLRNFVEKSEGKISAGGVQE</sequence>
<evidence type="ECO:0000313" key="1">
    <source>
        <dbReference type="EMBL" id="QQR30734.1"/>
    </source>
</evidence>
<organism evidence="1 2">
    <name type="scientific">Acutalibacter muris</name>
    <dbReference type="NCBI Taxonomy" id="1796620"/>
    <lineage>
        <taxon>Bacteria</taxon>
        <taxon>Bacillati</taxon>
        <taxon>Bacillota</taxon>
        <taxon>Clostridia</taxon>
        <taxon>Eubacteriales</taxon>
        <taxon>Acutalibacteraceae</taxon>
        <taxon>Acutalibacter</taxon>
    </lineage>
</organism>
<dbReference type="Proteomes" id="UP000596035">
    <property type="component" value="Chromosome"/>
</dbReference>
<gene>
    <name evidence="1" type="ORF">I5Q82_03260</name>
</gene>
<evidence type="ECO:0000313" key="2">
    <source>
        <dbReference type="Proteomes" id="UP000596035"/>
    </source>
</evidence>
<protein>
    <submittedName>
        <fullName evidence="1">Uncharacterized protein</fullName>
    </submittedName>
</protein>
<proteinExistence type="predicted"/>
<accession>A0AA92LCC2</accession>
<dbReference type="RefSeq" id="WP_066539940.1">
    <property type="nucleotide sequence ID" value="NZ_CP021422.1"/>
</dbReference>